<keyword evidence="2" id="KW-0472">Membrane</keyword>
<evidence type="ECO:0000313" key="3">
    <source>
        <dbReference type="EMBL" id="QGS10398.1"/>
    </source>
</evidence>
<evidence type="ECO:0000256" key="1">
    <source>
        <dbReference type="SAM" id="MobiDB-lite"/>
    </source>
</evidence>
<feature type="compositionally biased region" description="Polar residues" evidence="1">
    <location>
        <begin position="1"/>
        <end position="14"/>
    </location>
</feature>
<dbReference type="AlphaFoldDB" id="A0A857A863"/>
<gene>
    <name evidence="3" type="ORF">FOC40_02585</name>
</gene>
<feature type="region of interest" description="Disordered" evidence="1">
    <location>
        <begin position="1"/>
        <end position="24"/>
    </location>
</feature>
<reference evidence="3 4" key="1">
    <citation type="submission" date="2019-11" db="EMBL/GenBank/DDBJ databases">
        <title>FDA dAtabase for Regulatory Grade micrObial Sequences (FDA-ARGOS): Supporting development and validation of Infectious Disease Dx tests.</title>
        <authorList>
            <person name="Stonesifer R."/>
            <person name="Tallon L."/>
            <person name="Sadzewicz L."/>
            <person name="Vavikolanu K."/>
            <person name="Mehta A."/>
            <person name="Aluvathingal J."/>
            <person name="Nadendla S."/>
            <person name="Myers T."/>
            <person name="Yan Y."/>
            <person name="Sichtig H."/>
        </authorList>
    </citation>
    <scope>NUCLEOTIDE SEQUENCE [LARGE SCALE GENOMIC DNA]</scope>
    <source>
        <strain evidence="3 4">FDAARGOS_732</strain>
    </source>
</reference>
<proteinExistence type="predicted"/>
<keyword evidence="2" id="KW-1133">Transmembrane helix</keyword>
<sequence length="247" mass="25825">MLKQSFLQEGTHMSNPPYGVPGDQGTPWPQYGDNGAGAPMQGMPMQGMPMQGGPQNFQGYGGPAPMPIVKGPSKAPGTILIVLGVLASFVAAPILFFVLWFQGVTDMAGALAQGATFSNGGTVEVGGAGSYMLQISGGEATTCKMIDSGNNVYDMSPFQSDKSLYYIDGLNNGTYTVRCEGVDQKASMTGMSVSPNDFTNTVGFAFLWSTVVGVTGVVLLIVGIVLVVRAGSKTKELQQQAMMSAMY</sequence>
<dbReference type="EMBL" id="CP046315">
    <property type="protein sequence ID" value="QGS10398.1"/>
    <property type="molecule type" value="Genomic_DNA"/>
</dbReference>
<organism evidence="3 4">
    <name type="scientific">Schaalia odontolytica</name>
    <dbReference type="NCBI Taxonomy" id="1660"/>
    <lineage>
        <taxon>Bacteria</taxon>
        <taxon>Bacillati</taxon>
        <taxon>Actinomycetota</taxon>
        <taxon>Actinomycetes</taxon>
        <taxon>Actinomycetales</taxon>
        <taxon>Actinomycetaceae</taxon>
        <taxon>Schaalia</taxon>
    </lineage>
</organism>
<dbReference type="Proteomes" id="UP000424490">
    <property type="component" value="Chromosome"/>
</dbReference>
<accession>A0A857A863</accession>
<protein>
    <submittedName>
        <fullName evidence="3">Uncharacterized protein</fullName>
    </submittedName>
</protein>
<keyword evidence="2" id="KW-0812">Transmembrane</keyword>
<evidence type="ECO:0000313" key="4">
    <source>
        <dbReference type="Proteomes" id="UP000424490"/>
    </source>
</evidence>
<name>A0A857A863_9ACTO</name>
<feature type="transmembrane region" description="Helical" evidence="2">
    <location>
        <begin position="79"/>
        <end position="101"/>
    </location>
</feature>
<evidence type="ECO:0000256" key="2">
    <source>
        <dbReference type="SAM" id="Phobius"/>
    </source>
</evidence>
<feature type="transmembrane region" description="Helical" evidence="2">
    <location>
        <begin position="205"/>
        <end position="228"/>
    </location>
</feature>